<dbReference type="GO" id="GO:0012505">
    <property type="term" value="C:endomembrane system"/>
    <property type="evidence" value="ECO:0007669"/>
    <property type="project" value="UniProtKB-SubCell"/>
</dbReference>
<dbReference type="eggNOG" id="arCOG04463">
    <property type="taxonomic scope" value="Archaea"/>
</dbReference>
<dbReference type="NCBIfam" id="NF041679">
    <property type="entry name" value="IMP_arch_presen"/>
    <property type="match status" value="1"/>
</dbReference>
<dbReference type="Pfam" id="PF06550">
    <property type="entry name" value="SPP"/>
    <property type="match status" value="2"/>
</dbReference>
<feature type="transmembrane region" description="Helical" evidence="6">
    <location>
        <begin position="7"/>
        <end position="29"/>
    </location>
</feature>
<dbReference type="SMART" id="SM00730">
    <property type="entry name" value="PSN"/>
    <property type="match status" value="1"/>
</dbReference>
<gene>
    <name evidence="7" type="ORF">C493_00210</name>
</gene>
<evidence type="ECO:0000256" key="2">
    <source>
        <dbReference type="ARBA" id="ARBA00022692"/>
    </source>
</evidence>
<proteinExistence type="predicted"/>
<feature type="region of interest" description="Disordered" evidence="5">
    <location>
        <begin position="206"/>
        <end position="292"/>
    </location>
</feature>
<dbReference type="GO" id="GO:0042500">
    <property type="term" value="F:aspartic endopeptidase activity, intramembrane cleaving"/>
    <property type="evidence" value="ECO:0007669"/>
    <property type="project" value="InterPro"/>
</dbReference>
<comment type="subcellular location">
    <subcellularLocation>
        <location evidence="1">Endomembrane system</location>
        <topology evidence="1">Multi-pass membrane protein</topology>
    </subcellularLocation>
</comment>
<evidence type="ECO:0000256" key="1">
    <source>
        <dbReference type="ARBA" id="ARBA00004127"/>
    </source>
</evidence>
<dbReference type="InterPro" id="IPR006639">
    <property type="entry name" value="Preselin/SPP"/>
</dbReference>
<feature type="transmembrane region" description="Helical" evidence="6">
    <location>
        <begin position="49"/>
        <end position="67"/>
    </location>
</feature>
<feature type="compositionally biased region" description="Acidic residues" evidence="5">
    <location>
        <begin position="266"/>
        <end position="275"/>
    </location>
</feature>
<feature type="transmembrane region" description="Helical" evidence="6">
    <location>
        <begin position="332"/>
        <end position="353"/>
    </location>
</feature>
<dbReference type="AlphaFoldDB" id="L9XKE2"/>
<feature type="compositionally biased region" description="Basic and acidic residues" evidence="5">
    <location>
        <begin position="249"/>
        <end position="265"/>
    </location>
</feature>
<sequence length="391" mass="40831">MNHRTRVLGAVGLTVALFLAVQLGALALVEPFQEAGHQTVENPDDPTNSIFYFGIILVATAFMLVTFKYDVQWLIKGLIIGVSVMLAWFVFAELVPPVVTAGPMNVFAVLGALAIGAALYWYPEWYVIDAAGIVIGAGAGALFGISFGLFPAILLLAVLAVYDAISVYGTEHMLDLAEGVMDLKIPVILIVPTTLSYSYLEAGTADSLEDRDERNERDGREEEDRPADRKERATADAGGDEAGIETDADERSESGGSSLEERPIDDSPEGDDVEGDTATATDADASVDEEPDADGRDAFFIGLGDAVIPTILVASAAYFLEAGTLDVPGIALNLPALGALLGTTAGLLVLMAMVLKGRPHAGLPLLNGGAIGGYLLGAVASGLSITTALGF</sequence>
<feature type="compositionally biased region" description="Basic and acidic residues" evidence="5">
    <location>
        <begin position="211"/>
        <end position="234"/>
    </location>
</feature>
<keyword evidence="8" id="KW-1185">Reference proteome</keyword>
<evidence type="ECO:0000313" key="7">
    <source>
        <dbReference type="EMBL" id="ELY62205.1"/>
    </source>
</evidence>
<dbReference type="GO" id="GO:0016020">
    <property type="term" value="C:membrane"/>
    <property type="evidence" value="ECO:0007669"/>
    <property type="project" value="InterPro"/>
</dbReference>
<dbReference type="STRING" id="1227499.C493_00210"/>
<feature type="transmembrane region" description="Helical" evidence="6">
    <location>
        <begin position="104"/>
        <end position="122"/>
    </location>
</feature>
<reference evidence="7 8" key="1">
    <citation type="journal article" date="2014" name="PLoS Genet.">
        <title>Phylogenetically driven sequencing of extremely halophilic archaea reveals strategies for static and dynamic osmo-response.</title>
        <authorList>
            <person name="Becker E.A."/>
            <person name="Seitzer P.M."/>
            <person name="Tritt A."/>
            <person name="Larsen D."/>
            <person name="Krusor M."/>
            <person name="Yao A.I."/>
            <person name="Wu D."/>
            <person name="Madern D."/>
            <person name="Eisen J.A."/>
            <person name="Darling A.E."/>
            <person name="Facciotti M.T."/>
        </authorList>
    </citation>
    <scope>NUCLEOTIDE SEQUENCE [LARGE SCALE GENOMIC DNA]</scope>
    <source>
        <strain evidence="7 8">JCM 12255</strain>
    </source>
</reference>
<evidence type="ECO:0000256" key="5">
    <source>
        <dbReference type="SAM" id="MobiDB-lite"/>
    </source>
</evidence>
<feature type="transmembrane region" description="Helical" evidence="6">
    <location>
        <begin position="365"/>
        <end position="389"/>
    </location>
</feature>
<evidence type="ECO:0000256" key="4">
    <source>
        <dbReference type="ARBA" id="ARBA00023136"/>
    </source>
</evidence>
<feature type="compositionally biased region" description="Acidic residues" evidence="5">
    <location>
        <begin position="238"/>
        <end position="248"/>
    </location>
</feature>
<dbReference type="RefSeq" id="WP_007257359.1">
    <property type="nucleotide sequence ID" value="NZ_AOHZ01000002.1"/>
</dbReference>
<evidence type="ECO:0000256" key="6">
    <source>
        <dbReference type="SAM" id="Phobius"/>
    </source>
</evidence>
<name>L9XKE2_9EURY</name>
<feature type="transmembrane region" description="Helical" evidence="6">
    <location>
        <begin position="298"/>
        <end position="320"/>
    </location>
</feature>
<organism evidence="7 8">
    <name type="scientific">Natronolimnohabitans innermongolicus JCM 12255</name>
    <dbReference type="NCBI Taxonomy" id="1227499"/>
    <lineage>
        <taxon>Archaea</taxon>
        <taxon>Methanobacteriati</taxon>
        <taxon>Methanobacteriota</taxon>
        <taxon>Stenosarchaea group</taxon>
        <taxon>Halobacteria</taxon>
        <taxon>Halobacteriales</taxon>
        <taxon>Natrialbaceae</taxon>
        <taxon>Natronolimnohabitans</taxon>
    </lineage>
</organism>
<evidence type="ECO:0000256" key="3">
    <source>
        <dbReference type="ARBA" id="ARBA00022989"/>
    </source>
</evidence>
<feature type="transmembrane region" description="Helical" evidence="6">
    <location>
        <begin position="134"/>
        <end position="161"/>
    </location>
</feature>
<dbReference type="Proteomes" id="UP000011602">
    <property type="component" value="Unassembled WGS sequence"/>
</dbReference>
<dbReference type="EMBL" id="AOHZ01000002">
    <property type="protein sequence ID" value="ELY62205.1"/>
    <property type="molecule type" value="Genomic_DNA"/>
</dbReference>
<comment type="caution">
    <text evidence="7">The sequence shown here is derived from an EMBL/GenBank/DDBJ whole genome shotgun (WGS) entry which is preliminary data.</text>
</comment>
<keyword evidence="4 6" id="KW-0472">Membrane</keyword>
<accession>L9XKE2</accession>
<dbReference type="InterPro" id="IPR010545">
    <property type="entry name" value="SPP"/>
</dbReference>
<feature type="transmembrane region" description="Helical" evidence="6">
    <location>
        <begin position="74"/>
        <end position="92"/>
    </location>
</feature>
<keyword evidence="2 6" id="KW-0812">Transmembrane</keyword>
<dbReference type="PATRIC" id="fig|1227499.3.peg.43"/>
<evidence type="ECO:0000313" key="8">
    <source>
        <dbReference type="Proteomes" id="UP000011602"/>
    </source>
</evidence>
<keyword evidence="3 6" id="KW-1133">Transmembrane helix</keyword>
<dbReference type="OrthoDB" id="241093at2157"/>
<protein>
    <submittedName>
        <fullName evidence="7">Uncharacterized protein</fullName>
    </submittedName>
</protein>